<proteinExistence type="predicted"/>
<feature type="region of interest" description="Disordered" evidence="1">
    <location>
        <begin position="1"/>
        <end position="210"/>
    </location>
</feature>
<comment type="caution">
    <text evidence="2">The sequence shown here is derived from an EMBL/GenBank/DDBJ whole genome shotgun (WGS) entry which is preliminary data.</text>
</comment>
<accession>A0A086TGB3</accession>
<feature type="compositionally biased region" description="Low complexity" evidence="1">
    <location>
        <begin position="114"/>
        <end position="124"/>
    </location>
</feature>
<keyword evidence="3" id="KW-1185">Reference proteome</keyword>
<sequence>MNGIEEQKATTGTCAHVNGGDLDSSPGARSTQEVEKDLEQDGPLNGGTTVDNVGTTTPEGSTGNSPAPSHAGDPEQDGCPDVTSPPKVVEGLEQNGSPDGHSTETNVDDQGQDSAANAASTSNNVKPELDNSTDGESTSDLELSEEDNPVGTDPSSEGGWDSEAEVPNAHPPVSEQDVAPGVPPAPEDPHQPPKHQGAIPPAIGPPAPYDTTHLAKEGFSNRIFMRVDAKIIEREGFLGPVNANGHRLVHRKMLDYNHKGQNLPQIRLGDEGAGRWLVWVPDMLISRATLEFLGYTREKADQLWTTWLNPPVLPWATPEPDTRRPEEFCGMAQKEILRIPRERAVAPRAQWRNLMAERGFTPDFQDGVFHHAPPESDPSGSEPWASWVIWLLKARWHDLQLIKDASVERQRAIRRTQGLLLPSQANWKPAFGGFMCLSQGPGLGE</sequence>
<feature type="compositionally biased region" description="Acidic residues" evidence="1">
    <location>
        <begin position="131"/>
        <end position="148"/>
    </location>
</feature>
<dbReference type="HOGENOM" id="CLU_615322_0_0_1"/>
<feature type="compositionally biased region" description="Polar residues" evidence="1">
    <location>
        <begin position="58"/>
        <end position="67"/>
    </location>
</feature>
<evidence type="ECO:0000256" key="1">
    <source>
        <dbReference type="SAM" id="MobiDB-lite"/>
    </source>
</evidence>
<protein>
    <submittedName>
        <fullName evidence="2">Uncharacterized protein</fullName>
    </submittedName>
</protein>
<reference evidence="3" key="1">
    <citation type="journal article" date="2014" name="Genome Announc.">
        <title>Genome sequence and annotation of Acremonium chrysogenum, producer of the beta-lactam antibiotic cephalosporin C.</title>
        <authorList>
            <person name="Terfehr D."/>
            <person name="Dahlmann T.A."/>
            <person name="Specht T."/>
            <person name="Zadra I."/>
            <person name="Kuernsteiner H."/>
            <person name="Kueck U."/>
        </authorList>
    </citation>
    <scope>NUCLEOTIDE SEQUENCE [LARGE SCALE GENOMIC DNA]</scope>
    <source>
        <strain evidence="3">ATCC 11550 / CBS 779.69 / DSM 880 / IAM 14645 / JCM 23072 / IMI 49137</strain>
    </source>
</reference>
<dbReference type="AlphaFoldDB" id="A0A086TGB3"/>
<evidence type="ECO:0000313" key="2">
    <source>
        <dbReference type="EMBL" id="KFH48395.1"/>
    </source>
</evidence>
<feature type="compositionally biased region" description="Low complexity" evidence="1">
    <location>
        <begin position="46"/>
        <end position="57"/>
    </location>
</feature>
<gene>
    <name evidence="2" type="ORF">ACRE_006910</name>
</gene>
<dbReference type="EMBL" id="JPKY01000003">
    <property type="protein sequence ID" value="KFH48395.1"/>
    <property type="molecule type" value="Genomic_DNA"/>
</dbReference>
<dbReference type="Proteomes" id="UP000029964">
    <property type="component" value="Unassembled WGS sequence"/>
</dbReference>
<name>A0A086TGB3_HAPC1</name>
<organism evidence="2 3">
    <name type="scientific">Hapsidospora chrysogenum (strain ATCC 11550 / CBS 779.69 / DSM 880 / IAM 14645 / JCM 23072 / IMI 49137)</name>
    <name type="common">Acremonium chrysogenum</name>
    <dbReference type="NCBI Taxonomy" id="857340"/>
    <lineage>
        <taxon>Eukaryota</taxon>
        <taxon>Fungi</taxon>
        <taxon>Dikarya</taxon>
        <taxon>Ascomycota</taxon>
        <taxon>Pezizomycotina</taxon>
        <taxon>Sordariomycetes</taxon>
        <taxon>Hypocreomycetidae</taxon>
        <taxon>Hypocreales</taxon>
        <taxon>Bionectriaceae</taxon>
        <taxon>Hapsidospora</taxon>
    </lineage>
</organism>
<dbReference type="OrthoDB" id="5429780at2759"/>
<evidence type="ECO:0000313" key="3">
    <source>
        <dbReference type="Proteomes" id="UP000029964"/>
    </source>
</evidence>